<dbReference type="AlphaFoldDB" id="A0A3P7G0P4"/>
<dbReference type="EMBL" id="UYWW01009093">
    <property type="protein sequence ID" value="VDM16368.1"/>
    <property type="molecule type" value="Genomic_DNA"/>
</dbReference>
<organism evidence="1 2">
    <name type="scientific">Wuchereria bancrofti</name>
    <dbReference type="NCBI Taxonomy" id="6293"/>
    <lineage>
        <taxon>Eukaryota</taxon>
        <taxon>Metazoa</taxon>
        <taxon>Ecdysozoa</taxon>
        <taxon>Nematoda</taxon>
        <taxon>Chromadorea</taxon>
        <taxon>Rhabditida</taxon>
        <taxon>Spirurina</taxon>
        <taxon>Spiruromorpha</taxon>
        <taxon>Filarioidea</taxon>
        <taxon>Onchocercidae</taxon>
        <taxon>Wuchereria</taxon>
    </lineage>
</organism>
<proteinExistence type="predicted"/>
<dbReference type="InParanoid" id="A0A3P7G0P4"/>
<reference evidence="1 2" key="1">
    <citation type="submission" date="2018-11" db="EMBL/GenBank/DDBJ databases">
        <authorList>
            <consortium name="Pathogen Informatics"/>
        </authorList>
    </citation>
    <scope>NUCLEOTIDE SEQUENCE [LARGE SCALE GENOMIC DNA]</scope>
</reference>
<dbReference type="Proteomes" id="UP000270924">
    <property type="component" value="Unassembled WGS sequence"/>
</dbReference>
<name>A0A3P7G0P4_WUCBA</name>
<evidence type="ECO:0000313" key="2">
    <source>
        <dbReference type="Proteomes" id="UP000270924"/>
    </source>
</evidence>
<protein>
    <submittedName>
        <fullName evidence="1">Uncharacterized protein</fullName>
    </submittedName>
</protein>
<accession>A0A3P7G0P4</accession>
<evidence type="ECO:0000313" key="1">
    <source>
        <dbReference type="EMBL" id="VDM16368.1"/>
    </source>
</evidence>
<keyword evidence="2" id="KW-1185">Reference proteome</keyword>
<gene>
    <name evidence="1" type="ORF">WBA_LOCUS9361</name>
</gene>
<sequence length="31" mass="3344">MTNVAIALDTKGPEIRTGIIETEDDQRIGSV</sequence>